<dbReference type="Proteomes" id="UP000236333">
    <property type="component" value="Unassembled WGS sequence"/>
</dbReference>
<gene>
    <name evidence="1" type="ORF">TSOC_009912</name>
</gene>
<accession>A0A2J7ZUP9</accession>
<dbReference type="AlphaFoldDB" id="A0A2J7ZUP9"/>
<evidence type="ECO:0000313" key="2">
    <source>
        <dbReference type="Proteomes" id="UP000236333"/>
    </source>
</evidence>
<comment type="caution">
    <text evidence="1">The sequence shown here is derived from an EMBL/GenBank/DDBJ whole genome shotgun (WGS) entry which is preliminary data.</text>
</comment>
<name>A0A2J7ZUP9_9CHLO</name>
<organism evidence="1 2">
    <name type="scientific">Tetrabaena socialis</name>
    <dbReference type="NCBI Taxonomy" id="47790"/>
    <lineage>
        <taxon>Eukaryota</taxon>
        <taxon>Viridiplantae</taxon>
        <taxon>Chlorophyta</taxon>
        <taxon>core chlorophytes</taxon>
        <taxon>Chlorophyceae</taxon>
        <taxon>CS clade</taxon>
        <taxon>Chlamydomonadales</taxon>
        <taxon>Tetrabaenaceae</taxon>
        <taxon>Tetrabaena</taxon>
    </lineage>
</organism>
<keyword evidence="2" id="KW-1185">Reference proteome</keyword>
<dbReference type="Pfam" id="PF09725">
    <property type="entry name" value="Fra10Ac1"/>
    <property type="match status" value="1"/>
</dbReference>
<proteinExistence type="predicted"/>
<dbReference type="EMBL" id="PGGS01000438">
    <property type="protein sequence ID" value="PNH03978.1"/>
    <property type="molecule type" value="Genomic_DNA"/>
</dbReference>
<sequence>MRWRTQREVLCGKGQFACGAKGCEAGEGLCSYEVNFAYVEAGERKQALVKLRVCPACACKLNYKKEKQLQKAVDAAAARKRKREAEEEKELEGQDPRVRAALQYVQRFAEGGAEAAERGAEEGAGAGGFSAAELERAARDVAAPPGAAAAAAAAGVGSGGGGAAPAVILLPADNSVWEAKAPQESSTVEDEMDSYFEGLFL</sequence>
<evidence type="ECO:0000313" key="1">
    <source>
        <dbReference type="EMBL" id="PNH03978.1"/>
    </source>
</evidence>
<reference evidence="1 2" key="1">
    <citation type="journal article" date="2017" name="Mol. Biol. Evol.">
        <title>The 4-celled Tetrabaena socialis nuclear genome reveals the essential components for genetic control of cell number at the origin of multicellularity in the volvocine lineage.</title>
        <authorList>
            <person name="Featherston J."/>
            <person name="Arakaki Y."/>
            <person name="Hanschen E.R."/>
            <person name="Ferris P.J."/>
            <person name="Michod R.E."/>
            <person name="Olson B.J.S.C."/>
            <person name="Nozaki H."/>
            <person name="Durand P.M."/>
        </authorList>
    </citation>
    <scope>NUCLEOTIDE SEQUENCE [LARGE SCALE GENOMIC DNA]</scope>
    <source>
        <strain evidence="1 2">NIES-571</strain>
    </source>
</reference>
<dbReference type="InterPro" id="IPR019129">
    <property type="entry name" value="Folate-sensitive_fs_Fra10Ac1"/>
</dbReference>
<dbReference type="OrthoDB" id="197967at2759"/>
<protein>
    <submittedName>
        <fullName evidence="1">Protein FRA10AC1</fullName>
    </submittedName>
</protein>